<protein>
    <recommendedName>
        <fullName evidence="2">VWFA domain-containing protein</fullName>
    </recommendedName>
</protein>
<organism evidence="3 5">
    <name type="scientific">Didymodactylos carnosus</name>
    <dbReference type="NCBI Taxonomy" id="1234261"/>
    <lineage>
        <taxon>Eukaryota</taxon>
        <taxon>Metazoa</taxon>
        <taxon>Spiralia</taxon>
        <taxon>Gnathifera</taxon>
        <taxon>Rotifera</taxon>
        <taxon>Eurotatoria</taxon>
        <taxon>Bdelloidea</taxon>
        <taxon>Philodinida</taxon>
        <taxon>Philodinidae</taxon>
        <taxon>Didymodactylos</taxon>
    </lineage>
</organism>
<evidence type="ECO:0000313" key="5">
    <source>
        <dbReference type="Proteomes" id="UP000663829"/>
    </source>
</evidence>
<feature type="region of interest" description="Disordered" evidence="1">
    <location>
        <begin position="119"/>
        <end position="139"/>
    </location>
</feature>
<proteinExistence type="predicted"/>
<sequence>MAEKVPYLSGGVETVVEKRHIISQTIELLMTNTNTLTRLESVALVLFAGCDTIKIYQHFTKSSESIIQTVQHLPVYGGYHLKSAIDFAKKYLTTAYGSQRSQKILVLTDVDHQDTVMTNSTSQMSTHVKGSSMHKNRTT</sequence>
<dbReference type="SUPFAM" id="SSF53300">
    <property type="entry name" value="vWA-like"/>
    <property type="match status" value="1"/>
</dbReference>
<name>A0A815U9R2_9BILA</name>
<evidence type="ECO:0000259" key="2">
    <source>
        <dbReference type="Pfam" id="PF13519"/>
    </source>
</evidence>
<dbReference type="Proteomes" id="UP000681722">
    <property type="component" value="Unassembled WGS sequence"/>
</dbReference>
<dbReference type="Pfam" id="PF13519">
    <property type="entry name" value="VWA_2"/>
    <property type="match status" value="1"/>
</dbReference>
<evidence type="ECO:0000313" key="4">
    <source>
        <dbReference type="EMBL" id="CAF4373622.1"/>
    </source>
</evidence>
<accession>A0A815U9R2</accession>
<dbReference type="InterPro" id="IPR002035">
    <property type="entry name" value="VWF_A"/>
</dbReference>
<dbReference type="Gene3D" id="3.40.50.410">
    <property type="entry name" value="von Willebrand factor, type A domain"/>
    <property type="match status" value="1"/>
</dbReference>
<feature type="compositionally biased region" description="Polar residues" evidence="1">
    <location>
        <begin position="119"/>
        <end position="129"/>
    </location>
</feature>
<feature type="domain" description="VWFA" evidence="2">
    <location>
        <begin position="27"/>
        <end position="109"/>
    </location>
</feature>
<evidence type="ECO:0000313" key="3">
    <source>
        <dbReference type="EMBL" id="CAF1513315.1"/>
    </source>
</evidence>
<dbReference type="AlphaFoldDB" id="A0A815U9R2"/>
<dbReference type="EMBL" id="CAJOBC010088847">
    <property type="protein sequence ID" value="CAF4373622.1"/>
    <property type="molecule type" value="Genomic_DNA"/>
</dbReference>
<reference evidence="3" key="1">
    <citation type="submission" date="2021-02" db="EMBL/GenBank/DDBJ databases">
        <authorList>
            <person name="Nowell W R."/>
        </authorList>
    </citation>
    <scope>NUCLEOTIDE SEQUENCE</scope>
</reference>
<keyword evidence="5" id="KW-1185">Reference proteome</keyword>
<dbReference type="InterPro" id="IPR036465">
    <property type="entry name" value="vWFA_dom_sf"/>
</dbReference>
<dbReference type="EMBL" id="CAJNOQ010023310">
    <property type="protein sequence ID" value="CAF1513315.1"/>
    <property type="molecule type" value="Genomic_DNA"/>
</dbReference>
<dbReference type="OrthoDB" id="2374335at2759"/>
<dbReference type="Proteomes" id="UP000663829">
    <property type="component" value="Unassembled WGS sequence"/>
</dbReference>
<gene>
    <name evidence="3" type="ORF">GPM918_LOCUS37212</name>
    <name evidence="4" type="ORF">SRO942_LOCUS37969</name>
</gene>
<feature type="non-terminal residue" evidence="3">
    <location>
        <position position="1"/>
    </location>
</feature>
<evidence type="ECO:0000256" key="1">
    <source>
        <dbReference type="SAM" id="MobiDB-lite"/>
    </source>
</evidence>
<comment type="caution">
    <text evidence="3">The sequence shown here is derived from an EMBL/GenBank/DDBJ whole genome shotgun (WGS) entry which is preliminary data.</text>
</comment>